<name>A0AB39H6C1_9VIBR</name>
<proteinExistence type="predicted"/>
<evidence type="ECO:0000313" key="1">
    <source>
        <dbReference type="EMBL" id="XDK23966.1"/>
    </source>
</evidence>
<dbReference type="KEGG" id="vih:AB0763_06875"/>
<dbReference type="Pfam" id="PF11197">
    <property type="entry name" value="DUF2835"/>
    <property type="match status" value="1"/>
</dbReference>
<reference evidence="1" key="1">
    <citation type="submission" date="2024-07" db="EMBL/GenBank/DDBJ databases">
        <title>Genome Analysis of a Potential Novel Vibrio Species Secreting pH- and Thermo-stable Alginate Lyase and its Application in Producing Alginate Oligosaccharides.</title>
        <authorList>
            <person name="Huang H."/>
            <person name="Bao K."/>
        </authorList>
    </citation>
    <scope>NUCLEOTIDE SEQUENCE</scope>
    <source>
        <strain evidence="1">HB236076</strain>
    </source>
</reference>
<dbReference type="RefSeq" id="WP_306100008.1">
    <property type="nucleotide sequence ID" value="NZ_CP162601.1"/>
</dbReference>
<dbReference type="AlphaFoldDB" id="A0AB39H6C1"/>
<organism evidence="1">
    <name type="scientific">Vibrio sp. HB236076</name>
    <dbReference type="NCBI Taxonomy" id="3232307"/>
    <lineage>
        <taxon>Bacteria</taxon>
        <taxon>Pseudomonadati</taxon>
        <taxon>Pseudomonadota</taxon>
        <taxon>Gammaproteobacteria</taxon>
        <taxon>Vibrionales</taxon>
        <taxon>Vibrionaceae</taxon>
        <taxon>Vibrio</taxon>
    </lineage>
</organism>
<sequence>MNHRYYFFSVRLTYQEFLHYYQGNVSHVQVRLTTGQQLQLPAARLRPFLSHSGINGQFRLTTDERNKFIRLERL</sequence>
<dbReference type="EMBL" id="CP162601">
    <property type="protein sequence ID" value="XDK23966.1"/>
    <property type="molecule type" value="Genomic_DNA"/>
</dbReference>
<protein>
    <submittedName>
        <fullName evidence="1">DUF2835 domain-containing protein</fullName>
    </submittedName>
</protein>
<gene>
    <name evidence="1" type="ORF">AB0763_06875</name>
</gene>
<accession>A0AB39H6C1</accession>
<dbReference type="InterPro" id="IPR021363">
    <property type="entry name" value="DUF2835"/>
</dbReference>